<reference evidence="2 3" key="2">
    <citation type="journal article" date="2011" name="J. Bacteriol.">
        <title>Complete genome sequences for the anaerobic, extremely thermophilic plant biomass-degrading bacteria Caldicellulosiruptor hydrothermalis, Caldicellulosiruptor kristjanssonii, Caldicellulosiruptor kronotskyensis, Caldicellulosiruptor owensenis, and Caldicellulosiruptor lactoaceticus.</title>
        <authorList>
            <person name="Blumer-Schuette S.E."/>
            <person name="Ozdemir I."/>
            <person name="Mistry D."/>
            <person name="Lucas S."/>
            <person name="Lapidus A."/>
            <person name="Cheng J.F."/>
            <person name="Goodwin L.A."/>
            <person name="Pitluck S."/>
            <person name="Land M.L."/>
            <person name="Hauser L.J."/>
            <person name="Woyke T."/>
            <person name="Mikhailova N."/>
            <person name="Pati A."/>
            <person name="Kyrpides N.C."/>
            <person name="Ivanova N."/>
            <person name="Detter J.C."/>
            <person name="Walston-Davenport K."/>
            <person name="Han S."/>
            <person name="Adams M.W."/>
            <person name="Kelly R.M."/>
        </authorList>
    </citation>
    <scope>NUCLEOTIDE SEQUENCE [LARGE SCALE GENOMIC DNA]</scope>
    <source>
        <strain evidence="3">ATCC 700853 / DSM 12137 / I77R1B</strain>
    </source>
</reference>
<name>E4S8X9_CALA7</name>
<proteinExistence type="predicted"/>
<dbReference type="KEGG" id="cki:Calkr_2559"/>
<evidence type="ECO:0000313" key="3">
    <source>
        <dbReference type="Proteomes" id="UP000009256"/>
    </source>
</evidence>
<organism evidence="2 3">
    <name type="scientific">Caldicellulosiruptor acetigenus (strain ATCC 700853 / DSM 12137 / I77R1B)</name>
    <name type="common">Caldicellulosiruptor kristjanssonii</name>
    <dbReference type="NCBI Taxonomy" id="632335"/>
    <lineage>
        <taxon>Bacteria</taxon>
        <taxon>Bacillati</taxon>
        <taxon>Bacillota</taxon>
        <taxon>Bacillota incertae sedis</taxon>
        <taxon>Caldicellulosiruptorales</taxon>
        <taxon>Caldicellulosiruptoraceae</taxon>
        <taxon>Caldicellulosiruptor</taxon>
    </lineage>
</organism>
<dbReference type="STRING" id="632335.Calkr_2559"/>
<evidence type="ECO:0000313" key="2">
    <source>
        <dbReference type="EMBL" id="ADQ41984.1"/>
    </source>
</evidence>
<feature type="coiled-coil region" evidence="1">
    <location>
        <begin position="91"/>
        <end position="147"/>
    </location>
</feature>
<dbReference type="Proteomes" id="UP000009256">
    <property type="component" value="Chromosome"/>
</dbReference>
<dbReference type="RefSeq" id="WP_013433695.1">
    <property type="nucleotide sequence ID" value="NC_014721.1"/>
</dbReference>
<dbReference type="AlphaFoldDB" id="E4S8X9"/>
<protein>
    <submittedName>
        <fullName evidence="2">Uncharacterized protein</fullName>
    </submittedName>
</protein>
<accession>E4S8X9</accession>
<dbReference type="HOGENOM" id="CLU_140162_1_0_9"/>
<keyword evidence="3" id="KW-1185">Reference proteome</keyword>
<reference key="1">
    <citation type="submission" date="2010-11" db="EMBL/GenBank/DDBJ databases">
        <title>Complete sequence of chromosome of Caldicellulosiruptor kristjanssonii 177R1B.</title>
        <authorList>
            <consortium name="US DOE Joint Genome Institute"/>
            <person name="Lucas S."/>
            <person name="Copeland A."/>
            <person name="Lapidus A."/>
            <person name="Cheng J.-F."/>
            <person name="Bruce D."/>
            <person name="Goodwin L."/>
            <person name="Pitluck S."/>
            <person name="Davenport K."/>
            <person name="Detter J.C."/>
            <person name="Han C."/>
            <person name="Tapia R."/>
            <person name="Land M."/>
            <person name="Hauser L."/>
            <person name="Jeffries C."/>
            <person name="Kyrpides N."/>
            <person name="Ivanova N."/>
            <person name="Mikhailova N."/>
            <person name="Blumer-Schuette S.E."/>
            <person name="Kelly R.M."/>
            <person name="Woyke T."/>
        </authorList>
    </citation>
    <scope>NUCLEOTIDE SEQUENCE</scope>
    <source>
        <strain>177R1B</strain>
    </source>
</reference>
<keyword evidence="1" id="KW-0175">Coiled coil</keyword>
<dbReference type="EMBL" id="CP002326">
    <property type="protein sequence ID" value="ADQ41984.1"/>
    <property type="molecule type" value="Genomic_DNA"/>
</dbReference>
<gene>
    <name evidence="2" type="ordered locus">Calkr_2559</name>
</gene>
<sequence length="182" mass="21868">MSDGYMLEHAINEIAFELVNEKILDENEINKLLGVLSNDGVYAMWVYALDKLDKINWDFHADKNKLKDVRIFKLLEKISKLDKFITRTLEYDNLLEQISCLSKKIKEIDEKIGALKKEKENKKEEEIKQWQIEKEKVEKERRKKLNKYFLDLADNLENLLYFKELFEKTLIYARYHARAMED</sequence>
<dbReference type="eggNOG" id="ENOG503381D">
    <property type="taxonomic scope" value="Bacteria"/>
</dbReference>
<evidence type="ECO:0000256" key="1">
    <source>
        <dbReference type="SAM" id="Coils"/>
    </source>
</evidence>
<dbReference type="OrthoDB" id="15452at2"/>